<sequence length="45" mass="5154">MQRTGLLFERWAEAVRGDALRLSVLCTGLNPRAARVRHHGVQRVR</sequence>
<accession>A0A7W9WP13</accession>
<dbReference type="Proteomes" id="UP000571554">
    <property type="component" value="Unassembled WGS sequence"/>
</dbReference>
<evidence type="ECO:0000313" key="2">
    <source>
        <dbReference type="Proteomes" id="UP000571554"/>
    </source>
</evidence>
<gene>
    <name evidence="1" type="ORF">F4827_000424</name>
</gene>
<dbReference type="AlphaFoldDB" id="A0A7W9WP13"/>
<protein>
    <submittedName>
        <fullName evidence="1">Uncharacterized protein</fullName>
    </submittedName>
</protein>
<reference evidence="1 2" key="1">
    <citation type="submission" date="2020-08" db="EMBL/GenBank/DDBJ databases">
        <title>Above-ground endophytic microbial communities from plants in different locations in the United States.</title>
        <authorList>
            <person name="Frank C."/>
        </authorList>
    </citation>
    <scope>NUCLEOTIDE SEQUENCE [LARGE SCALE GENOMIC DNA]</scope>
    <source>
        <strain evidence="1 2">WP4_2_2</strain>
    </source>
</reference>
<comment type="caution">
    <text evidence="1">The sequence shown here is derived from an EMBL/GenBank/DDBJ whole genome shotgun (WGS) entry which is preliminary data.</text>
</comment>
<evidence type="ECO:0000313" key="1">
    <source>
        <dbReference type="EMBL" id="MBB6100620.1"/>
    </source>
</evidence>
<organism evidence="1 2">
    <name type="scientific">Paraburkholderia bannensis</name>
    <dbReference type="NCBI Taxonomy" id="765414"/>
    <lineage>
        <taxon>Bacteria</taxon>
        <taxon>Pseudomonadati</taxon>
        <taxon>Pseudomonadota</taxon>
        <taxon>Betaproteobacteria</taxon>
        <taxon>Burkholderiales</taxon>
        <taxon>Burkholderiaceae</taxon>
        <taxon>Paraburkholderia</taxon>
    </lineage>
</organism>
<keyword evidence="2" id="KW-1185">Reference proteome</keyword>
<proteinExistence type="predicted"/>
<dbReference type="EMBL" id="JACHBW010000001">
    <property type="protein sequence ID" value="MBB6100620.1"/>
    <property type="molecule type" value="Genomic_DNA"/>
</dbReference>
<name>A0A7W9WP13_9BURK</name>
<dbReference type="RefSeq" id="WP_183720221.1">
    <property type="nucleotide sequence ID" value="NZ_JACHBW010000001.1"/>
</dbReference>